<feature type="domain" description="HTH lysR-type" evidence="5">
    <location>
        <begin position="6"/>
        <end position="63"/>
    </location>
</feature>
<dbReference type="SUPFAM" id="SSF53850">
    <property type="entry name" value="Periplasmic binding protein-like II"/>
    <property type="match status" value="1"/>
</dbReference>
<dbReference type="InterPro" id="IPR036390">
    <property type="entry name" value="WH_DNA-bd_sf"/>
</dbReference>
<reference evidence="6 7" key="1">
    <citation type="submission" date="2024-10" db="EMBL/GenBank/DDBJ databases">
        <authorList>
            <person name="Ratan Roy A."/>
            <person name="Morales Sandoval P.H."/>
            <person name="De Los Santos Villalobos S."/>
            <person name="Chakraborty S."/>
            <person name="Mukherjee J."/>
        </authorList>
    </citation>
    <scope>NUCLEOTIDE SEQUENCE [LARGE SCALE GENOMIC DNA]</scope>
    <source>
        <strain evidence="6 7">S1</strain>
    </source>
</reference>
<evidence type="ECO:0000313" key="7">
    <source>
        <dbReference type="Proteomes" id="UP001600165"/>
    </source>
</evidence>
<dbReference type="RefSeq" id="WP_377967302.1">
    <property type="nucleotide sequence ID" value="NZ_JBHZOL010000097.1"/>
</dbReference>
<dbReference type="Gene3D" id="3.40.190.10">
    <property type="entry name" value="Periplasmic binding protein-like II"/>
    <property type="match status" value="2"/>
</dbReference>
<dbReference type="InterPro" id="IPR037402">
    <property type="entry name" value="YidZ_PBP2"/>
</dbReference>
<keyword evidence="3" id="KW-0238">DNA-binding</keyword>
<dbReference type="InterPro" id="IPR005119">
    <property type="entry name" value="LysR_subst-bd"/>
</dbReference>
<evidence type="ECO:0000256" key="1">
    <source>
        <dbReference type="ARBA" id="ARBA00009437"/>
    </source>
</evidence>
<keyword evidence="4" id="KW-0804">Transcription</keyword>
<dbReference type="InterPro" id="IPR036388">
    <property type="entry name" value="WH-like_DNA-bd_sf"/>
</dbReference>
<dbReference type="Proteomes" id="UP001600165">
    <property type="component" value="Unassembled WGS sequence"/>
</dbReference>
<organism evidence="6 7">
    <name type="scientific">Almyronema epifaneia S1</name>
    <dbReference type="NCBI Taxonomy" id="2991925"/>
    <lineage>
        <taxon>Bacteria</taxon>
        <taxon>Bacillati</taxon>
        <taxon>Cyanobacteriota</taxon>
        <taxon>Cyanophyceae</taxon>
        <taxon>Nodosilineales</taxon>
        <taxon>Nodosilineaceae</taxon>
        <taxon>Almyronema</taxon>
        <taxon>Almyronema epifaneia</taxon>
    </lineage>
</organism>
<dbReference type="PANTHER" id="PTHR30118">
    <property type="entry name" value="HTH-TYPE TRANSCRIPTIONAL REGULATOR LEUO-RELATED"/>
    <property type="match status" value="1"/>
</dbReference>
<evidence type="ECO:0000256" key="2">
    <source>
        <dbReference type="ARBA" id="ARBA00023015"/>
    </source>
</evidence>
<sequence>MNIASWDLNLLVVFDALMAEQHLTRASERVGLSQPATSNALARLRKLTQDDLFIRAGGTFRPTPVAIALAKQIQPALQQIETALAQTTSFDPATSDRVFSLGLSDYTAFLLLPDLLKAIKSEAAKIAIQVRTGERSWLLKLLDDGKVDLVCGVFPEKVAWHNSQKLFEETFACVCRQGHPHIDSEISIQQYIEADHLLVSIAGDRSGRIDHILSQQGLTRHIAVSVPHFLVAPFILAQTDLIATLAKRVAESFAPMQALKLLPPPVNLTGFSVSMRWHQSSQNHPDQAWLRTQVEQVSQKFVHSTLPTDRRQ</sequence>
<evidence type="ECO:0000256" key="4">
    <source>
        <dbReference type="ARBA" id="ARBA00023163"/>
    </source>
</evidence>
<dbReference type="PROSITE" id="PS50931">
    <property type="entry name" value="HTH_LYSR"/>
    <property type="match status" value="1"/>
</dbReference>
<dbReference type="Pfam" id="PF00126">
    <property type="entry name" value="HTH_1"/>
    <property type="match status" value="1"/>
</dbReference>
<dbReference type="InterPro" id="IPR000847">
    <property type="entry name" value="LysR_HTH_N"/>
</dbReference>
<dbReference type="Pfam" id="PF03466">
    <property type="entry name" value="LysR_substrate"/>
    <property type="match status" value="1"/>
</dbReference>
<comment type="similarity">
    <text evidence="1">Belongs to the LysR transcriptional regulatory family.</text>
</comment>
<dbReference type="Gene3D" id="1.10.10.10">
    <property type="entry name" value="Winged helix-like DNA-binding domain superfamily/Winged helix DNA-binding domain"/>
    <property type="match status" value="1"/>
</dbReference>
<dbReference type="PRINTS" id="PR00039">
    <property type="entry name" value="HTHLYSR"/>
</dbReference>
<dbReference type="PANTHER" id="PTHR30118:SF15">
    <property type="entry name" value="TRANSCRIPTIONAL REGULATORY PROTEIN"/>
    <property type="match status" value="1"/>
</dbReference>
<dbReference type="CDD" id="cd08417">
    <property type="entry name" value="PBP2_Nitroaromatics_like"/>
    <property type="match status" value="1"/>
</dbReference>
<evidence type="ECO:0000256" key="3">
    <source>
        <dbReference type="ARBA" id="ARBA00023125"/>
    </source>
</evidence>
<name>A0ABW6IK25_9CYAN</name>
<protein>
    <submittedName>
        <fullName evidence="6">LysR family transcriptional regulator</fullName>
    </submittedName>
</protein>
<dbReference type="EMBL" id="JBHZOL010000097">
    <property type="protein sequence ID" value="MFE4108007.1"/>
    <property type="molecule type" value="Genomic_DNA"/>
</dbReference>
<keyword evidence="7" id="KW-1185">Reference proteome</keyword>
<dbReference type="SUPFAM" id="SSF46785">
    <property type="entry name" value="Winged helix' DNA-binding domain"/>
    <property type="match status" value="1"/>
</dbReference>
<evidence type="ECO:0000313" key="6">
    <source>
        <dbReference type="EMBL" id="MFE4108007.1"/>
    </source>
</evidence>
<accession>A0ABW6IK25</accession>
<keyword evidence="2" id="KW-0805">Transcription regulation</keyword>
<evidence type="ECO:0000259" key="5">
    <source>
        <dbReference type="PROSITE" id="PS50931"/>
    </source>
</evidence>
<comment type="caution">
    <text evidence="6">The sequence shown here is derived from an EMBL/GenBank/DDBJ whole genome shotgun (WGS) entry which is preliminary data.</text>
</comment>
<proteinExistence type="inferred from homology"/>
<dbReference type="InterPro" id="IPR050389">
    <property type="entry name" value="LysR-type_TF"/>
</dbReference>
<gene>
    <name evidence="6" type="ORF">ACFVKH_17110</name>
</gene>